<evidence type="ECO:0000313" key="3">
    <source>
        <dbReference type="Proteomes" id="UP000178347"/>
    </source>
</evidence>
<evidence type="ECO:0000256" key="1">
    <source>
        <dbReference type="SAM" id="MobiDB-lite"/>
    </source>
</evidence>
<feature type="region of interest" description="Disordered" evidence="1">
    <location>
        <begin position="1"/>
        <end position="25"/>
    </location>
</feature>
<reference evidence="2 3" key="1">
    <citation type="journal article" date="2016" name="Nat. Commun.">
        <title>Thousands of microbial genomes shed light on interconnected biogeochemical processes in an aquifer system.</title>
        <authorList>
            <person name="Anantharaman K."/>
            <person name="Brown C.T."/>
            <person name="Hug L.A."/>
            <person name="Sharon I."/>
            <person name="Castelle C.J."/>
            <person name="Probst A.J."/>
            <person name="Thomas B.C."/>
            <person name="Singh A."/>
            <person name="Wilkins M.J."/>
            <person name="Karaoz U."/>
            <person name="Brodie E.L."/>
            <person name="Williams K.H."/>
            <person name="Hubbard S.S."/>
            <person name="Banfield J.F."/>
        </authorList>
    </citation>
    <scope>NUCLEOTIDE SEQUENCE [LARGE SCALE GENOMIC DNA]</scope>
</reference>
<comment type="caution">
    <text evidence="2">The sequence shown here is derived from an EMBL/GenBank/DDBJ whole genome shotgun (WGS) entry which is preliminary data.</text>
</comment>
<gene>
    <name evidence="2" type="ORF">A3G00_02720</name>
</gene>
<dbReference type="Proteomes" id="UP000178347">
    <property type="component" value="Unassembled WGS sequence"/>
</dbReference>
<accession>A0A1F6MRE7</accession>
<name>A0A1F6MRE7_9BACT</name>
<organism evidence="2 3">
    <name type="scientific">Candidatus Magasanikbacteria bacterium RIFCSPLOWO2_12_FULL_43_12</name>
    <dbReference type="NCBI Taxonomy" id="1798692"/>
    <lineage>
        <taxon>Bacteria</taxon>
        <taxon>Candidatus Magasanikiibacteriota</taxon>
    </lineage>
</organism>
<dbReference type="AlphaFoldDB" id="A0A1F6MRE7"/>
<protein>
    <submittedName>
        <fullName evidence="2">Uncharacterized protein</fullName>
    </submittedName>
</protein>
<feature type="compositionally biased region" description="Polar residues" evidence="1">
    <location>
        <begin position="11"/>
        <end position="22"/>
    </location>
</feature>
<feature type="compositionally biased region" description="Basic and acidic residues" evidence="1">
    <location>
        <begin position="1"/>
        <end position="10"/>
    </location>
</feature>
<evidence type="ECO:0000313" key="2">
    <source>
        <dbReference type="EMBL" id="OGH74239.1"/>
    </source>
</evidence>
<proteinExistence type="predicted"/>
<dbReference type="EMBL" id="MFQN01000021">
    <property type="protein sequence ID" value="OGH74239.1"/>
    <property type="molecule type" value="Genomic_DNA"/>
</dbReference>
<sequence length="93" mass="10692">MNELSGENREITTNPEKNNSTKCRTKEWGDGRGILQIYLESDDPSFKRVLDIAESFSLDKHCRRMLFFCHSRENGNPEFAYLSQFSGSPLSRG</sequence>